<organism evidence="2 3">
    <name type="scientific">Pontibacterium sinense</name>
    <dbReference type="NCBI Taxonomy" id="2781979"/>
    <lineage>
        <taxon>Bacteria</taxon>
        <taxon>Pseudomonadati</taxon>
        <taxon>Pseudomonadota</taxon>
        <taxon>Gammaproteobacteria</taxon>
        <taxon>Oceanospirillales</taxon>
        <taxon>Oceanospirillaceae</taxon>
        <taxon>Pontibacterium</taxon>
    </lineage>
</organism>
<keyword evidence="3" id="KW-1185">Reference proteome</keyword>
<dbReference type="GO" id="GO:0006313">
    <property type="term" value="P:DNA transposition"/>
    <property type="evidence" value="ECO:0007669"/>
    <property type="project" value="InterPro"/>
</dbReference>
<name>A0A8J7K9G2_9GAMM</name>
<dbReference type="GO" id="GO:0004803">
    <property type="term" value="F:transposase activity"/>
    <property type="evidence" value="ECO:0007669"/>
    <property type="project" value="InterPro"/>
</dbReference>
<dbReference type="InterPro" id="IPR036515">
    <property type="entry name" value="Transposase_17_sf"/>
</dbReference>
<dbReference type="InterPro" id="IPR002686">
    <property type="entry name" value="Transposase_17"/>
</dbReference>
<dbReference type="PANTHER" id="PTHR36966">
    <property type="entry name" value="REP-ASSOCIATED TYROSINE TRANSPOSASE"/>
    <property type="match status" value="1"/>
</dbReference>
<evidence type="ECO:0000313" key="3">
    <source>
        <dbReference type="Proteomes" id="UP000640333"/>
    </source>
</evidence>
<protein>
    <submittedName>
        <fullName evidence="2">Transposase</fullName>
    </submittedName>
</protein>
<dbReference type="SUPFAM" id="SSF143422">
    <property type="entry name" value="Transposase IS200-like"/>
    <property type="match status" value="1"/>
</dbReference>
<proteinExistence type="predicted"/>
<accession>A0A8J7K9G2</accession>
<dbReference type="RefSeq" id="WP_193952305.1">
    <property type="nucleotide sequence ID" value="NZ_JADEYS010000004.1"/>
</dbReference>
<dbReference type="InterPro" id="IPR052715">
    <property type="entry name" value="RAYT_transposase"/>
</dbReference>
<evidence type="ECO:0000259" key="1">
    <source>
        <dbReference type="SMART" id="SM01321"/>
    </source>
</evidence>
<dbReference type="NCBIfam" id="NF047646">
    <property type="entry name" value="REP_Tyr_transpos"/>
    <property type="match status" value="1"/>
</dbReference>
<dbReference type="Proteomes" id="UP000640333">
    <property type="component" value="Unassembled WGS sequence"/>
</dbReference>
<dbReference type="Gene3D" id="3.30.70.1290">
    <property type="entry name" value="Transposase IS200-like"/>
    <property type="match status" value="1"/>
</dbReference>
<comment type="caution">
    <text evidence="2">The sequence shown here is derived from an EMBL/GenBank/DDBJ whole genome shotgun (WGS) entry which is preliminary data.</text>
</comment>
<dbReference type="PANTHER" id="PTHR36966:SF1">
    <property type="entry name" value="REP-ASSOCIATED TYROSINE TRANSPOSASE"/>
    <property type="match status" value="1"/>
</dbReference>
<sequence length="152" mass="17711">MALSRFRSQNLRIGRVSADHQIYMVTSVTYQRQQYFQNLYAGRCVVQALRQAEQSTHTLAYVVMPDHLHWLMQLKKGSSLENSVRFVKATSARYIHQNAVLSGKIWAKGYYDQAIRNEEQVRDFARYITANPLRAGLVKSVKDYPLWDAIWL</sequence>
<evidence type="ECO:0000313" key="2">
    <source>
        <dbReference type="EMBL" id="MBE9396751.1"/>
    </source>
</evidence>
<dbReference type="AlphaFoldDB" id="A0A8J7K9G2"/>
<dbReference type="GO" id="GO:0043565">
    <property type="term" value="F:sequence-specific DNA binding"/>
    <property type="evidence" value="ECO:0007669"/>
    <property type="project" value="TreeGrafter"/>
</dbReference>
<dbReference type="EMBL" id="JADEYS010000004">
    <property type="protein sequence ID" value="MBE9396751.1"/>
    <property type="molecule type" value="Genomic_DNA"/>
</dbReference>
<dbReference type="Pfam" id="PF01797">
    <property type="entry name" value="Y1_Tnp"/>
    <property type="match status" value="1"/>
</dbReference>
<reference evidence="2" key="1">
    <citation type="submission" date="2020-10" db="EMBL/GenBank/DDBJ databases">
        <title>Bacterium isolated from coastal waters sediment.</title>
        <authorList>
            <person name="Chen R.-J."/>
            <person name="Lu D.-C."/>
            <person name="Zhu K.-L."/>
            <person name="Du Z.-J."/>
        </authorList>
    </citation>
    <scope>NUCLEOTIDE SEQUENCE</scope>
    <source>
        <strain evidence="2">N1Y112</strain>
    </source>
</reference>
<feature type="domain" description="Transposase IS200-like" evidence="1">
    <location>
        <begin position="18"/>
        <end position="131"/>
    </location>
</feature>
<dbReference type="SMART" id="SM01321">
    <property type="entry name" value="Y1_Tnp"/>
    <property type="match status" value="1"/>
</dbReference>
<gene>
    <name evidence="2" type="ORF">IOQ59_05680</name>
</gene>